<dbReference type="AlphaFoldDB" id="A0A0F9NMB0"/>
<sequence length="153" mass="17878">MIKITLSRNYTEIRNNYVKYRENRLIAEKDEMVGIFPLSIKDLNPKPKPTKSINHIKPIKPTVLMTPKRAKVFFVRDYLRGVIKLSARGLARKLEGIYRDSTKKPDKQLVRDFTVILNDLVDLGILKRRGSIRGVPYYEKIINPNKLKELRNT</sequence>
<proteinExistence type="predicted"/>
<dbReference type="EMBL" id="LAZR01003375">
    <property type="protein sequence ID" value="KKN19014.1"/>
    <property type="molecule type" value="Genomic_DNA"/>
</dbReference>
<reference evidence="1" key="1">
    <citation type="journal article" date="2015" name="Nature">
        <title>Complex archaea that bridge the gap between prokaryotes and eukaryotes.</title>
        <authorList>
            <person name="Spang A."/>
            <person name="Saw J.H."/>
            <person name="Jorgensen S.L."/>
            <person name="Zaremba-Niedzwiedzka K."/>
            <person name="Martijn J."/>
            <person name="Lind A.E."/>
            <person name="van Eijk R."/>
            <person name="Schleper C."/>
            <person name="Guy L."/>
            <person name="Ettema T.J."/>
        </authorList>
    </citation>
    <scope>NUCLEOTIDE SEQUENCE</scope>
</reference>
<protein>
    <submittedName>
        <fullName evidence="1">Uncharacterized protein</fullName>
    </submittedName>
</protein>
<comment type="caution">
    <text evidence="1">The sequence shown here is derived from an EMBL/GenBank/DDBJ whole genome shotgun (WGS) entry which is preliminary data.</text>
</comment>
<gene>
    <name evidence="1" type="ORF">LCGC14_0950010</name>
</gene>
<evidence type="ECO:0000313" key="1">
    <source>
        <dbReference type="EMBL" id="KKN19014.1"/>
    </source>
</evidence>
<name>A0A0F9NMB0_9ZZZZ</name>
<accession>A0A0F9NMB0</accession>
<organism evidence="1">
    <name type="scientific">marine sediment metagenome</name>
    <dbReference type="NCBI Taxonomy" id="412755"/>
    <lineage>
        <taxon>unclassified sequences</taxon>
        <taxon>metagenomes</taxon>
        <taxon>ecological metagenomes</taxon>
    </lineage>
</organism>